<protein>
    <recommendedName>
        <fullName evidence="3">N-succinylarginine dihydrolase</fullName>
        <ecNumber evidence="3">3.5.3.23</ecNumber>
    </recommendedName>
</protein>
<keyword evidence="1" id="KW-0056">Arginine metabolism</keyword>
<keyword evidence="2 4" id="KW-0378">Hydrolase</keyword>
<keyword evidence="5" id="KW-1185">Reference proteome</keyword>
<organism evidence="4 5">
    <name type="scientific">Oceanipulchritudo coccoides</name>
    <dbReference type="NCBI Taxonomy" id="2706888"/>
    <lineage>
        <taxon>Bacteria</taxon>
        <taxon>Pseudomonadati</taxon>
        <taxon>Verrucomicrobiota</taxon>
        <taxon>Opitutia</taxon>
        <taxon>Puniceicoccales</taxon>
        <taxon>Oceanipulchritudinaceae</taxon>
        <taxon>Oceanipulchritudo</taxon>
    </lineage>
</organism>
<reference evidence="4 5" key="1">
    <citation type="submission" date="2020-02" db="EMBL/GenBank/DDBJ databases">
        <title>Albibacoteraceae fam. nov., the first described family within the subdivision 4 Verrucomicrobia.</title>
        <authorList>
            <person name="Xi F."/>
        </authorList>
    </citation>
    <scope>NUCLEOTIDE SEQUENCE [LARGE SCALE GENOMIC DNA]</scope>
    <source>
        <strain evidence="4 5">CK1056</strain>
    </source>
</reference>
<dbReference type="GO" id="GO:0006527">
    <property type="term" value="P:L-arginine catabolic process"/>
    <property type="evidence" value="ECO:0007669"/>
    <property type="project" value="UniProtKB-UniRule"/>
</dbReference>
<dbReference type="InterPro" id="IPR037031">
    <property type="entry name" value="AstB_sf"/>
</dbReference>
<dbReference type="AlphaFoldDB" id="A0A6B2M2L1"/>
<dbReference type="HAMAP" id="MF_01172">
    <property type="entry name" value="AstB"/>
    <property type="match status" value="1"/>
</dbReference>
<evidence type="ECO:0000256" key="3">
    <source>
        <dbReference type="NCBIfam" id="TIGR03241"/>
    </source>
</evidence>
<dbReference type="NCBIfam" id="NF009789">
    <property type="entry name" value="PRK13281.1"/>
    <property type="match status" value="1"/>
</dbReference>
<dbReference type="PANTHER" id="PTHR30420">
    <property type="entry name" value="N-SUCCINYLARGININE DIHYDROLASE"/>
    <property type="match status" value="1"/>
</dbReference>
<dbReference type="Pfam" id="PF04996">
    <property type="entry name" value="AstB"/>
    <property type="match status" value="1"/>
</dbReference>
<evidence type="ECO:0000313" key="5">
    <source>
        <dbReference type="Proteomes" id="UP000478417"/>
    </source>
</evidence>
<evidence type="ECO:0000256" key="2">
    <source>
        <dbReference type="ARBA" id="ARBA00022801"/>
    </source>
</evidence>
<evidence type="ECO:0000256" key="1">
    <source>
        <dbReference type="ARBA" id="ARBA00022503"/>
    </source>
</evidence>
<dbReference type="EMBL" id="JAAGNX010000002">
    <property type="protein sequence ID" value="NDV62562.1"/>
    <property type="molecule type" value="Genomic_DNA"/>
</dbReference>
<name>A0A6B2M2L1_9BACT</name>
<dbReference type="InterPro" id="IPR007079">
    <property type="entry name" value="SuccinylArg_d-Hdrlase_AstB"/>
</dbReference>
<gene>
    <name evidence="4" type="primary">astB</name>
    <name evidence="4" type="ORF">G0Q06_08875</name>
</gene>
<dbReference type="Proteomes" id="UP000478417">
    <property type="component" value="Unassembled WGS sequence"/>
</dbReference>
<dbReference type="EC" id="3.5.3.23" evidence="3"/>
<dbReference type="PANTHER" id="PTHR30420:SF2">
    <property type="entry name" value="N-SUCCINYLARGININE DIHYDROLASE"/>
    <property type="match status" value="1"/>
</dbReference>
<dbReference type="NCBIfam" id="TIGR03241">
    <property type="entry name" value="arg_catab_astB"/>
    <property type="match status" value="1"/>
</dbReference>
<proteinExistence type="inferred from homology"/>
<dbReference type="GO" id="GO:0009015">
    <property type="term" value="F:N-succinylarginine dihydrolase activity"/>
    <property type="evidence" value="ECO:0007669"/>
    <property type="project" value="UniProtKB-UniRule"/>
</dbReference>
<accession>A0A6B2M2L1</accession>
<sequence>METREFNFDGLVGPTHNYAGLSHGNIASESNKAATSNPRQAALQGLEKAADLARRGFPQAVLPPHERPSITALQSWGFTGSNDARILEKAARESPALLRAASSASAMWTANACTMAPSSDTADGRAHFTPANLSGNLHRSIEAGFTETLLKAIFKDPDHFQVHPPLAGGEAMADEGAANHTRLSCRPSGKGLHLFVYGRSALDSTIAAPSRFPARQTLESWQAIARLHALESEQTLFLQQSPKAIDAGVFHNDVISVGSGRAFLYHEEAFAKEQAIDNLKRSFEHLSGEPLQLIPVSASQVSLKESVKTYLFNSQLLQKPDQSFLLVMPAECQESPVVKALCSAWLDDPACPISELLSFDLKESMRNGGGPACLRQRILLNEAEEAALAGRLILDDALYNDLLKWINRHYRTELHPGDLADPLLLEESRQALNELTRILELPPIYPFQQ</sequence>
<dbReference type="Gene3D" id="3.75.10.20">
    <property type="entry name" value="Succinylarginine dihydrolase"/>
    <property type="match status" value="1"/>
</dbReference>
<dbReference type="SUPFAM" id="SSF55909">
    <property type="entry name" value="Pentein"/>
    <property type="match status" value="1"/>
</dbReference>
<comment type="caution">
    <text evidence="4">The sequence shown here is derived from an EMBL/GenBank/DDBJ whole genome shotgun (WGS) entry which is preliminary data.</text>
</comment>
<evidence type="ECO:0000313" key="4">
    <source>
        <dbReference type="EMBL" id="NDV62562.1"/>
    </source>
</evidence>
<dbReference type="RefSeq" id="WP_163964633.1">
    <property type="nucleotide sequence ID" value="NZ_JAAGNX010000002.1"/>
</dbReference>